<dbReference type="InterPro" id="IPR055356">
    <property type="entry name" value="ZP-N"/>
</dbReference>
<dbReference type="EMBL" id="VZTY01016712">
    <property type="protein sequence ID" value="NXU52998.1"/>
    <property type="molecule type" value="Genomic_DNA"/>
</dbReference>
<feature type="non-terminal residue" evidence="2">
    <location>
        <position position="1"/>
    </location>
</feature>
<dbReference type="PROSITE" id="PS51034">
    <property type="entry name" value="ZP_2"/>
    <property type="match status" value="1"/>
</dbReference>
<organism evidence="2 3">
    <name type="scientific">Turnix velox</name>
    <name type="common">Little buttonquail</name>
    <dbReference type="NCBI Taxonomy" id="2529409"/>
    <lineage>
        <taxon>Eukaryota</taxon>
        <taxon>Metazoa</taxon>
        <taxon>Chordata</taxon>
        <taxon>Craniata</taxon>
        <taxon>Vertebrata</taxon>
        <taxon>Euteleostomi</taxon>
        <taxon>Archelosauria</taxon>
        <taxon>Archosauria</taxon>
        <taxon>Dinosauria</taxon>
        <taxon>Saurischia</taxon>
        <taxon>Theropoda</taxon>
        <taxon>Coelurosauria</taxon>
        <taxon>Aves</taxon>
        <taxon>Neognathae</taxon>
        <taxon>Neoaves</taxon>
        <taxon>Charadriiformes</taxon>
        <taxon>Turnicidae</taxon>
        <taxon>Turnix</taxon>
    </lineage>
</organism>
<gene>
    <name evidence="2" type="primary">Dmbt1_1</name>
    <name evidence="2" type="ORF">TURVEL_R11289</name>
</gene>
<dbReference type="Gene3D" id="2.60.40.3210">
    <property type="entry name" value="Zona pellucida, ZP-N domain"/>
    <property type="match status" value="1"/>
</dbReference>
<accession>A0A7L3LIH6</accession>
<name>A0A7L3LIH6_9CHAR</name>
<proteinExistence type="predicted"/>
<dbReference type="InterPro" id="IPR001507">
    <property type="entry name" value="ZP_dom"/>
</dbReference>
<feature type="non-terminal residue" evidence="2">
    <location>
        <position position="59"/>
    </location>
</feature>
<keyword evidence="3" id="KW-1185">Reference proteome</keyword>
<dbReference type="Proteomes" id="UP000582182">
    <property type="component" value="Unassembled WGS sequence"/>
</dbReference>
<protein>
    <submittedName>
        <fullName evidence="2">DMBT1 protein</fullName>
    </submittedName>
</protein>
<evidence type="ECO:0000313" key="2">
    <source>
        <dbReference type="EMBL" id="NXU52998.1"/>
    </source>
</evidence>
<dbReference type="OrthoDB" id="10063988at2759"/>
<dbReference type="AlphaFoldDB" id="A0A7L3LIH6"/>
<evidence type="ECO:0000313" key="3">
    <source>
        <dbReference type="Proteomes" id="UP000582182"/>
    </source>
</evidence>
<reference evidence="2 3" key="1">
    <citation type="submission" date="2019-09" db="EMBL/GenBank/DDBJ databases">
        <title>Bird 10,000 Genomes (B10K) Project - Family phase.</title>
        <authorList>
            <person name="Zhang G."/>
        </authorList>
    </citation>
    <scope>NUCLEOTIDE SEQUENCE [LARGE SCALE GENOMIC DNA]</scope>
    <source>
        <strain evidence="2">B10K-DU-029-46</strain>
    </source>
</reference>
<feature type="domain" description="ZP" evidence="1">
    <location>
        <begin position="3"/>
        <end position="59"/>
    </location>
</feature>
<comment type="caution">
    <text evidence="2">The sequence shown here is derived from an EMBL/GenBank/DDBJ whole genome shotgun (WGS) entry which is preliminary data.</text>
</comment>
<dbReference type="Pfam" id="PF23344">
    <property type="entry name" value="ZP-N"/>
    <property type="match status" value="1"/>
</dbReference>
<evidence type="ECO:0000259" key="1">
    <source>
        <dbReference type="PROSITE" id="PS51034"/>
    </source>
</evidence>
<sequence>ALVCLPNYMHAVVDRDYLKSLGYSVQNISLSDLSCRPTITERKISFNIPYNGCGTRRQV</sequence>